<feature type="signal peptide" evidence="1">
    <location>
        <begin position="1"/>
        <end position="24"/>
    </location>
</feature>
<dbReference type="AlphaFoldDB" id="A0A9D1J6J8"/>
<sequence length="171" mass="18430">MKRVFTPIFLSLLLLSAAVLPAGAQNVESLYERYAGKPGAESVSVGQFWINLAKLVVAFGQEETELSDDETDIALKTLSHISAVRVADLSGCSEKVLAQFAEDVEKCELGGYVVLTEVHDDGDDARVLVRKEGDIITEMVVISAGEDPAIIQIEGKITEEEAAKYIASSIE</sequence>
<reference evidence="2" key="2">
    <citation type="journal article" date="2021" name="PeerJ">
        <title>Extensive microbial diversity within the chicken gut microbiome revealed by metagenomics and culture.</title>
        <authorList>
            <person name="Gilroy R."/>
            <person name="Ravi A."/>
            <person name="Getino M."/>
            <person name="Pursley I."/>
            <person name="Horton D.L."/>
            <person name="Alikhan N.F."/>
            <person name="Baker D."/>
            <person name="Gharbi K."/>
            <person name="Hall N."/>
            <person name="Watson M."/>
            <person name="Adriaenssens E.M."/>
            <person name="Foster-Nyarko E."/>
            <person name="Jarju S."/>
            <person name="Secka A."/>
            <person name="Antonio M."/>
            <person name="Oren A."/>
            <person name="Chaudhuri R.R."/>
            <person name="La Ragione R."/>
            <person name="Hildebrand F."/>
            <person name="Pallen M.J."/>
        </authorList>
    </citation>
    <scope>NUCLEOTIDE SEQUENCE</scope>
    <source>
        <strain evidence="2">ChiHjej13B12-12457</strain>
    </source>
</reference>
<evidence type="ECO:0000313" key="3">
    <source>
        <dbReference type="Proteomes" id="UP000886744"/>
    </source>
</evidence>
<proteinExistence type="predicted"/>
<dbReference type="EMBL" id="DVHI01000056">
    <property type="protein sequence ID" value="HIR62725.1"/>
    <property type="molecule type" value="Genomic_DNA"/>
</dbReference>
<dbReference type="Proteomes" id="UP000886744">
    <property type="component" value="Unassembled WGS sequence"/>
</dbReference>
<name>A0A9D1J6J8_9BACT</name>
<dbReference type="InterPro" id="IPR025348">
    <property type="entry name" value="DUF4252"/>
</dbReference>
<dbReference type="Pfam" id="PF14060">
    <property type="entry name" value="DUF4252"/>
    <property type="match status" value="1"/>
</dbReference>
<reference evidence="2" key="1">
    <citation type="submission" date="2020-10" db="EMBL/GenBank/DDBJ databases">
        <authorList>
            <person name="Gilroy R."/>
        </authorList>
    </citation>
    <scope>NUCLEOTIDE SEQUENCE</scope>
    <source>
        <strain evidence="2">ChiHjej13B12-12457</strain>
    </source>
</reference>
<evidence type="ECO:0000256" key="1">
    <source>
        <dbReference type="SAM" id="SignalP"/>
    </source>
</evidence>
<feature type="chain" id="PRO_5038474773" evidence="1">
    <location>
        <begin position="25"/>
        <end position="171"/>
    </location>
</feature>
<comment type="caution">
    <text evidence="2">The sequence shown here is derived from an EMBL/GenBank/DDBJ whole genome shotgun (WGS) entry which is preliminary data.</text>
</comment>
<evidence type="ECO:0000313" key="2">
    <source>
        <dbReference type="EMBL" id="HIR62725.1"/>
    </source>
</evidence>
<organism evidence="2 3">
    <name type="scientific">Candidatus Coprenecus avistercoris</name>
    <dbReference type="NCBI Taxonomy" id="2840730"/>
    <lineage>
        <taxon>Bacteria</taxon>
        <taxon>Pseudomonadati</taxon>
        <taxon>Bacteroidota</taxon>
        <taxon>Bacteroidia</taxon>
        <taxon>Bacteroidales</taxon>
        <taxon>Rikenellaceae</taxon>
        <taxon>Rikenellaceae incertae sedis</taxon>
        <taxon>Candidatus Coprenecus</taxon>
    </lineage>
</organism>
<keyword evidence="1" id="KW-0732">Signal</keyword>
<protein>
    <submittedName>
        <fullName evidence="2">DUF4252 domain-containing protein</fullName>
    </submittedName>
</protein>
<gene>
    <name evidence="2" type="ORF">IAC94_04285</name>
</gene>
<accession>A0A9D1J6J8</accession>